<proteinExistence type="predicted"/>
<sequence>MPVQSCLNLQSWPFRHPSSEPQNLHSFSSRAPSDFGFPADFSALSSVAVIMALTLVVLQFPAAGARIGQPAPKVTLSQDPHPSPHNLVDLLVQGQNRLDGPGVVFLVRLVHGDPHPLALELQPEALHAKILVRVELLVHRDDNLPNVEGQQDLELHPHTSHSSPGTPGPLQVGMSASSRLSIEFWFMTALSTSFRSTVGPYVVGGPKATTKVRADEVPGFLRYGLQVSPGLSVQEDEASDDVRLWDFRIEVALDAQLLEAQELQLTCVAPGCEVLRWKGGCFESRAACDFPDAELVEEDAGSSPSSRSFWQRRHQRLLSAGLSPGEVAEGSSSYAFVFDDDSCDAAVLQPREVLLMARLCAFDTGHQQFTKFDAEERSCPPHLQSSDELIALLTAFHTA</sequence>
<protein>
    <submittedName>
        <fullName evidence="1">Uncharacterized protein</fullName>
    </submittedName>
</protein>
<dbReference type="EMBL" id="CAXAMN010028361">
    <property type="protein sequence ID" value="CAK9116232.1"/>
    <property type="molecule type" value="Genomic_DNA"/>
</dbReference>
<comment type="caution">
    <text evidence="1">The sequence shown here is derived from an EMBL/GenBank/DDBJ whole genome shotgun (WGS) entry which is preliminary data.</text>
</comment>
<accession>A0ABP0SUY3</accession>
<evidence type="ECO:0000313" key="2">
    <source>
        <dbReference type="Proteomes" id="UP001642484"/>
    </source>
</evidence>
<name>A0ABP0SUY3_9DINO</name>
<evidence type="ECO:0000313" key="1">
    <source>
        <dbReference type="EMBL" id="CAK9116232.1"/>
    </source>
</evidence>
<dbReference type="Proteomes" id="UP001642484">
    <property type="component" value="Unassembled WGS sequence"/>
</dbReference>
<reference evidence="1 2" key="1">
    <citation type="submission" date="2024-02" db="EMBL/GenBank/DDBJ databases">
        <authorList>
            <person name="Chen Y."/>
            <person name="Shah S."/>
            <person name="Dougan E. K."/>
            <person name="Thang M."/>
            <person name="Chan C."/>
        </authorList>
    </citation>
    <scope>NUCLEOTIDE SEQUENCE [LARGE SCALE GENOMIC DNA]</scope>
</reference>
<organism evidence="1 2">
    <name type="scientific">Durusdinium trenchii</name>
    <dbReference type="NCBI Taxonomy" id="1381693"/>
    <lineage>
        <taxon>Eukaryota</taxon>
        <taxon>Sar</taxon>
        <taxon>Alveolata</taxon>
        <taxon>Dinophyceae</taxon>
        <taxon>Suessiales</taxon>
        <taxon>Symbiodiniaceae</taxon>
        <taxon>Durusdinium</taxon>
    </lineage>
</organism>
<keyword evidence="2" id="KW-1185">Reference proteome</keyword>
<gene>
    <name evidence="1" type="ORF">CCMP2556_LOCUS53877</name>
</gene>